<dbReference type="RefSeq" id="WP_025360492.1">
    <property type="nucleotide sequence ID" value="NZ_BAAABQ010000059.1"/>
</dbReference>
<proteinExistence type="predicted"/>
<dbReference type="Gene3D" id="3.10.180.10">
    <property type="entry name" value="2,3-Dihydroxybiphenyl 1,2-Dioxygenase, domain 1"/>
    <property type="match status" value="2"/>
</dbReference>
<evidence type="ECO:0000259" key="2">
    <source>
        <dbReference type="PROSITE" id="PS51819"/>
    </source>
</evidence>
<evidence type="ECO:0000313" key="4">
    <source>
        <dbReference type="Proteomes" id="UP000517916"/>
    </source>
</evidence>
<feature type="domain" description="VOC" evidence="2">
    <location>
        <begin position="11"/>
        <end position="124"/>
    </location>
</feature>
<feature type="region of interest" description="Disordered" evidence="1">
    <location>
        <begin position="243"/>
        <end position="263"/>
    </location>
</feature>
<comment type="caution">
    <text evidence="3">The sequence shown here is derived from an EMBL/GenBank/DDBJ whole genome shotgun (WGS) entry which is preliminary data.</text>
</comment>
<reference evidence="3 4" key="1">
    <citation type="submission" date="2020-08" db="EMBL/GenBank/DDBJ databases">
        <title>Genomic Encyclopedia of Archaeal and Bacterial Type Strains, Phase II (KMG-II): from individual species to whole genera.</title>
        <authorList>
            <person name="Goeker M."/>
        </authorList>
    </citation>
    <scope>NUCLEOTIDE SEQUENCE [LARGE SCALE GENOMIC DNA]</scope>
    <source>
        <strain evidence="3 4">DSM 43850</strain>
    </source>
</reference>
<dbReference type="InterPro" id="IPR037523">
    <property type="entry name" value="VOC_core"/>
</dbReference>
<evidence type="ECO:0000313" key="3">
    <source>
        <dbReference type="EMBL" id="MBA8925832.1"/>
    </source>
</evidence>
<dbReference type="EMBL" id="JACJID010000002">
    <property type="protein sequence ID" value="MBA8925832.1"/>
    <property type="molecule type" value="Genomic_DNA"/>
</dbReference>
<dbReference type="Pfam" id="PF18029">
    <property type="entry name" value="Glyoxalase_6"/>
    <property type="match status" value="1"/>
</dbReference>
<keyword evidence="4" id="KW-1185">Reference proteome</keyword>
<dbReference type="InterPro" id="IPR052164">
    <property type="entry name" value="Anthracycline_SecMetBiosynth"/>
</dbReference>
<protein>
    <recommendedName>
        <fullName evidence="2">VOC domain-containing protein</fullName>
    </recommendedName>
</protein>
<accession>A0ABR6BG16</accession>
<evidence type="ECO:0000256" key="1">
    <source>
        <dbReference type="SAM" id="MobiDB-lite"/>
    </source>
</evidence>
<dbReference type="PROSITE" id="PS51819">
    <property type="entry name" value="VOC"/>
    <property type="match status" value="1"/>
</dbReference>
<organism evidence="3 4">
    <name type="scientific">Kutzneria viridogrisea</name>
    <dbReference type="NCBI Taxonomy" id="47990"/>
    <lineage>
        <taxon>Bacteria</taxon>
        <taxon>Bacillati</taxon>
        <taxon>Actinomycetota</taxon>
        <taxon>Actinomycetes</taxon>
        <taxon>Pseudonocardiales</taxon>
        <taxon>Pseudonocardiaceae</taxon>
        <taxon>Kutzneria</taxon>
    </lineage>
</organism>
<name>A0ABR6BG16_9PSEU</name>
<sequence length="263" mass="28614">MTFTPGLLPGSPCWVDLTSPDPNASREFYANLFGWHYEVDRNGYGVALAGANPVAGIGPGREAAWMLHLAIRNPWIAVERVGQHGGKVLRGPIGGQQVVAADPSGARIALSIPSPGRRFTTGIPGSFEWADLNTRDGQVADKFFHGLFHYEQGQVGDGVELDYTIWWQHGTAVLGRYRMDSDFPASTPPHWMVFFRVLDELSTDQTAERAVQWGGAVTVDPFDSAYGRVAVLEDPMGASFSVIAPAQDDEDDYGAANDDPYDD</sequence>
<dbReference type="PANTHER" id="PTHR33993">
    <property type="entry name" value="GLYOXALASE-RELATED"/>
    <property type="match status" value="1"/>
</dbReference>
<dbReference type="SUPFAM" id="SSF54593">
    <property type="entry name" value="Glyoxalase/Bleomycin resistance protein/Dihydroxybiphenyl dioxygenase"/>
    <property type="match status" value="2"/>
</dbReference>
<dbReference type="InterPro" id="IPR041581">
    <property type="entry name" value="Glyoxalase_6"/>
</dbReference>
<dbReference type="PANTHER" id="PTHR33993:SF14">
    <property type="entry name" value="GB|AAF24581.1"/>
    <property type="match status" value="1"/>
</dbReference>
<feature type="compositionally biased region" description="Acidic residues" evidence="1">
    <location>
        <begin position="247"/>
        <end position="263"/>
    </location>
</feature>
<gene>
    <name evidence="3" type="ORF">BC739_003031</name>
</gene>
<dbReference type="InterPro" id="IPR029068">
    <property type="entry name" value="Glyas_Bleomycin-R_OHBP_Dase"/>
</dbReference>
<dbReference type="Proteomes" id="UP000517916">
    <property type="component" value="Unassembled WGS sequence"/>
</dbReference>